<feature type="non-terminal residue" evidence="5">
    <location>
        <position position="1"/>
    </location>
</feature>
<reference evidence="5 6" key="1">
    <citation type="submission" date="2013-05" db="EMBL/GenBank/DDBJ databases">
        <title>Draft genome of the parasitic nematode Anyclostoma ceylanicum.</title>
        <authorList>
            <person name="Mitreva M."/>
        </authorList>
    </citation>
    <scope>NUCLEOTIDE SEQUENCE [LARGE SCALE GENOMIC DNA]</scope>
</reference>
<keyword evidence="3" id="KW-0862">Zinc</keyword>
<dbReference type="EMBL" id="KE124782">
    <property type="protein sequence ID" value="EPB80253.1"/>
    <property type="molecule type" value="Genomic_DNA"/>
</dbReference>
<keyword evidence="2" id="KW-0813">Transport</keyword>
<sequence>LFQVLAQLFSIFLSKESFEHLLSPEHQGSHEASAAHEHEVEAVGKLTECISEASTIDGVLEIRSRHFWQLDFGQLVGTMDVRVRRDADEQNVLTLVTDKMSSVVSMLTVQIVKDAAWHNMEGMNSIHHSEVRTFFTDLVLLVLILQ</sequence>
<evidence type="ECO:0000256" key="1">
    <source>
        <dbReference type="ARBA" id="ARBA00004127"/>
    </source>
</evidence>
<organism evidence="5 6">
    <name type="scientific">Ancylostoma ceylanicum</name>
    <dbReference type="NCBI Taxonomy" id="53326"/>
    <lineage>
        <taxon>Eukaryota</taxon>
        <taxon>Metazoa</taxon>
        <taxon>Ecdysozoa</taxon>
        <taxon>Nematoda</taxon>
        <taxon>Chromadorea</taxon>
        <taxon>Rhabditida</taxon>
        <taxon>Rhabditina</taxon>
        <taxon>Rhabditomorpha</taxon>
        <taxon>Strongyloidea</taxon>
        <taxon>Ancylostomatidae</taxon>
        <taxon>Ancylostomatinae</taxon>
        <taxon>Ancylostoma</taxon>
    </lineage>
</organism>
<evidence type="ECO:0000313" key="6">
    <source>
        <dbReference type="Proteomes" id="UP000054495"/>
    </source>
</evidence>
<keyword evidence="6" id="KW-1185">Reference proteome</keyword>
<dbReference type="PANTHER" id="PTHR46531:SF1">
    <property type="entry name" value="ZINC TRANSPORTER 6"/>
    <property type="match status" value="1"/>
</dbReference>
<dbReference type="GO" id="GO:0005794">
    <property type="term" value="C:Golgi apparatus"/>
    <property type="evidence" value="ECO:0007669"/>
    <property type="project" value="TreeGrafter"/>
</dbReference>
<dbReference type="Proteomes" id="UP000054495">
    <property type="component" value="Unassembled WGS sequence"/>
</dbReference>
<dbReference type="AlphaFoldDB" id="A0A0D6M9S9"/>
<protein>
    <submittedName>
        <fullName evidence="5">Uncharacterized protein</fullName>
    </submittedName>
</protein>
<proteinExistence type="predicted"/>
<name>A0A0D6M9S9_9BILA</name>
<accession>A0A0D6M9S9</accession>
<evidence type="ECO:0000256" key="4">
    <source>
        <dbReference type="ARBA" id="ARBA00023065"/>
    </source>
</evidence>
<evidence type="ECO:0000256" key="2">
    <source>
        <dbReference type="ARBA" id="ARBA00022448"/>
    </source>
</evidence>
<comment type="subcellular location">
    <subcellularLocation>
        <location evidence="1">Endomembrane system</location>
        <topology evidence="1">Multi-pass membrane protein</topology>
    </subcellularLocation>
</comment>
<gene>
    <name evidence="5" type="ORF">ANCCEY_00655</name>
</gene>
<evidence type="ECO:0000313" key="5">
    <source>
        <dbReference type="EMBL" id="EPB80253.1"/>
    </source>
</evidence>
<keyword evidence="4" id="KW-0406">Ion transport</keyword>
<dbReference type="InterPro" id="IPR052005">
    <property type="entry name" value="CDF_SLC30A"/>
</dbReference>
<dbReference type="GO" id="GO:0006829">
    <property type="term" value="P:zinc ion transport"/>
    <property type="evidence" value="ECO:0007669"/>
    <property type="project" value="TreeGrafter"/>
</dbReference>
<evidence type="ECO:0000256" key="3">
    <source>
        <dbReference type="ARBA" id="ARBA00022833"/>
    </source>
</evidence>
<dbReference type="PANTHER" id="PTHR46531">
    <property type="entry name" value="ZINC TRANSPORTER 6"/>
    <property type="match status" value="1"/>
</dbReference>